<keyword evidence="4 6" id="KW-0472">Membrane</keyword>
<name>A2FBC6_TRIV3</name>
<sequence>MSFMHQSTSTFFSFFESTVLSKENDKSVTIKNGIPIEQFEKTVMFRIVSLSLLFTLNIVTGNISLNYCSVAFTQVVRAIIPMITMVFSFFFLNQKYGMQHILSCLIISIGVALSCMGEINLTLRGFIITVIGCILSSAKSISIKLCLSGQYTLKSADLLARISPFSAIEMFVLACVDGEPQHLLGPKSKYKASVVCIGFSLLSGVMAYFLNLTNFLATQHTSPLTVTIAGCVKQIVTIVLSVMMFDKHLTTSNIIGIIITTIGSTWYSFIGLNNNNKKRKTEVSGTEESNKPLVSSQNNIFPGVKDYEQNSNVTTENDQESRATFELVDENDKGLPLDDNIDNNEEDDEKKKDEL</sequence>
<dbReference type="EMBL" id="DS113700">
    <property type="protein sequence ID" value="EAX97806.1"/>
    <property type="molecule type" value="Genomic_DNA"/>
</dbReference>
<feature type="transmembrane region" description="Helical" evidence="6">
    <location>
        <begin position="43"/>
        <end position="65"/>
    </location>
</feature>
<dbReference type="VEuPathDB" id="TrichDB:TVAGG3_0232130"/>
<evidence type="ECO:0000313" key="8">
    <source>
        <dbReference type="EMBL" id="EAX97806.1"/>
    </source>
</evidence>
<dbReference type="Pfam" id="PF03151">
    <property type="entry name" value="TPT"/>
    <property type="match status" value="1"/>
</dbReference>
<dbReference type="VEuPathDB" id="TrichDB:TVAG_157910"/>
<feature type="transmembrane region" description="Helical" evidence="6">
    <location>
        <begin position="192"/>
        <end position="212"/>
    </location>
</feature>
<evidence type="ECO:0000259" key="7">
    <source>
        <dbReference type="Pfam" id="PF03151"/>
    </source>
</evidence>
<feature type="transmembrane region" description="Helical" evidence="6">
    <location>
        <begin position="101"/>
        <end position="119"/>
    </location>
</feature>
<reference evidence="8" key="1">
    <citation type="submission" date="2006-10" db="EMBL/GenBank/DDBJ databases">
        <authorList>
            <person name="Amadeo P."/>
            <person name="Zhao Q."/>
            <person name="Wortman J."/>
            <person name="Fraser-Liggett C."/>
            <person name="Carlton J."/>
        </authorList>
    </citation>
    <scope>NUCLEOTIDE SEQUENCE</scope>
    <source>
        <strain evidence="8">G3</strain>
    </source>
</reference>
<feature type="compositionally biased region" description="Acidic residues" evidence="5">
    <location>
        <begin position="339"/>
        <end position="348"/>
    </location>
</feature>
<dbReference type="PANTHER" id="PTHR11132">
    <property type="entry name" value="SOLUTE CARRIER FAMILY 35"/>
    <property type="match status" value="1"/>
</dbReference>
<feature type="region of interest" description="Disordered" evidence="5">
    <location>
        <begin position="304"/>
        <end position="355"/>
    </location>
</feature>
<dbReference type="GO" id="GO:0005794">
    <property type="term" value="C:Golgi apparatus"/>
    <property type="evidence" value="ECO:0000318"/>
    <property type="project" value="GO_Central"/>
</dbReference>
<feature type="transmembrane region" description="Helical" evidence="6">
    <location>
        <begin position="224"/>
        <end position="245"/>
    </location>
</feature>
<dbReference type="KEGG" id="tva:4755594"/>
<dbReference type="STRING" id="5722.A2FBC6"/>
<accession>A2FBC6</accession>
<keyword evidence="9" id="KW-1185">Reference proteome</keyword>
<evidence type="ECO:0000256" key="6">
    <source>
        <dbReference type="SAM" id="Phobius"/>
    </source>
</evidence>
<proteinExistence type="predicted"/>
<dbReference type="InterPro" id="IPR037185">
    <property type="entry name" value="EmrE-like"/>
</dbReference>
<dbReference type="OMA" id="DGESHYN"/>
<keyword evidence="2 6" id="KW-0812">Transmembrane</keyword>
<dbReference type="GO" id="GO:0015297">
    <property type="term" value="F:antiporter activity"/>
    <property type="evidence" value="ECO:0000318"/>
    <property type="project" value="GO_Central"/>
</dbReference>
<dbReference type="eggNOG" id="KOG1441">
    <property type="taxonomic scope" value="Eukaryota"/>
</dbReference>
<dbReference type="AlphaFoldDB" id="A2FBC6"/>
<dbReference type="GO" id="GO:0055085">
    <property type="term" value="P:transmembrane transport"/>
    <property type="evidence" value="ECO:0000318"/>
    <property type="project" value="GO_Central"/>
</dbReference>
<dbReference type="FunCoup" id="A2FBC6">
    <property type="interactions" value="485"/>
</dbReference>
<evidence type="ECO:0000256" key="2">
    <source>
        <dbReference type="ARBA" id="ARBA00022692"/>
    </source>
</evidence>
<dbReference type="InterPro" id="IPR050186">
    <property type="entry name" value="TPT_transporter"/>
</dbReference>
<evidence type="ECO:0000313" key="9">
    <source>
        <dbReference type="Proteomes" id="UP000001542"/>
    </source>
</evidence>
<reference evidence="8" key="2">
    <citation type="journal article" date="2007" name="Science">
        <title>Draft genome sequence of the sexually transmitted pathogen Trichomonas vaginalis.</title>
        <authorList>
            <person name="Carlton J.M."/>
            <person name="Hirt R.P."/>
            <person name="Silva J.C."/>
            <person name="Delcher A.L."/>
            <person name="Schatz M."/>
            <person name="Zhao Q."/>
            <person name="Wortman J.R."/>
            <person name="Bidwell S.L."/>
            <person name="Alsmark U.C.M."/>
            <person name="Besteiro S."/>
            <person name="Sicheritz-Ponten T."/>
            <person name="Noel C.J."/>
            <person name="Dacks J.B."/>
            <person name="Foster P.G."/>
            <person name="Simillion C."/>
            <person name="Van de Peer Y."/>
            <person name="Miranda-Saavedra D."/>
            <person name="Barton G.J."/>
            <person name="Westrop G.D."/>
            <person name="Mueller S."/>
            <person name="Dessi D."/>
            <person name="Fiori P.L."/>
            <person name="Ren Q."/>
            <person name="Paulsen I."/>
            <person name="Zhang H."/>
            <person name="Bastida-Corcuera F.D."/>
            <person name="Simoes-Barbosa A."/>
            <person name="Brown M.T."/>
            <person name="Hayes R.D."/>
            <person name="Mukherjee M."/>
            <person name="Okumura C.Y."/>
            <person name="Schneider R."/>
            <person name="Smith A.J."/>
            <person name="Vanacova S."/>
            <person name="Villalvazo M."/>
            <person name="Haas B.J."/>
            <person name="Pertea M."/>
            <person name="Feldblyum T.V."/>
            <person name="Utterback T.R."/>
            <person name="Shu C.L."/>
            <person name="Osoegawa K."/>
            <person name="de Jong P.J."/>
            <person name="Hrdy I."/>
            <person name="Horvathova L."/>
            <person name="Zubacova Z."/>
            <person name="Dolezal P."/>
            <person name="Malik S.B."/>
            <person name="Logsdon J.M. Jr."/>
            <person name="Henze K."/>
            <person name="Gupta A."/>
            <person name="Wang C.C."/>
            <person name="Dunne R.L."/>
            <person name="Upcroft J.A."/>
            <person name="Upcroft P."/>
            <person name="White O."/>
            <person name="Salzberg S.L."/>
            <person name="Tang P."/>
            <person name="Chiu C.-H."/>
            <person name="Lee Y.-S."/>
            <person name="Embley T.M."/>
            <person name="Coombs G.H."/>
            <person name="Mottram J.C."/>
            <person name="Tachezy J."/>
            <person name="Fraser-Liggett C.M."/>
            <person name="Johnson P.J."/>
        </authorList>
    </citation>
    <scope>NUCLEOTIDE SEQUENCE [LARGE SCALE GENOMIC DNA]</scope>
    <source>
        <strain evidence="8">G3</strain>
    </source>
</reference>
<dbReference type="SMR" id="A2FBC6"/>
<evidence type="ECO:0000256" key="3">
    <source>
        <dbReference type="ARBA" id="ARBA00022989"/>
    </source>
</evidence>
<dbReference type="InParanoid" id="A2FBC6"/>
<feature type="transmembrane region" description="Helical" evidence="6">
    <location>
        <begin position="251"/>
        <end position="270"/>
    </location>
</feature>
<gene>
    <name evidence="8" type="ORF">TVAG_157910</name>
</gene>
<comment type="subcellular location">
    <subcellularLocation>
        <location evidence="1">Membrane</location>
        <topology evidence="1">Multi-pass membrane protein</topology>
    </subcellularLocation>
</comment>
<evidence type="ECO:0000256" key="1">
    <source>
        <dbReference type="ARBA" id="ARBA00004141"/>
    </source>
</evidence>
<dbReference type="RefSeq" id="XP_001310736.1">
    <property type="nucleotide sequence ID" value="XM_001310735.1"/>
</dbReference>
<dbReference type="InterPro" id="IPR004853">
    <property type="entry name" value="Sugar_P_trans_dom"/>
</dbReference>
<keyword evidence="3 6" id="KW-1133">Transmembrane helix</keyword>
<dbReference type="Proteomes" id="UP000001542">
    <property type="component" value="Unassembled WGS sequence"/>
</dbReference>
<dbReference type="OrthoDB" id="10261634at2759"/>
<feature type="domain" description="Sugar phosphate transporter" evidence="7">
    <location>
        <begin position="36"/>
        <end position="268"/>
    </location>
</feature>
<protein>
    <submittedName>
        <fullName evidence="8">Phosphate/phosphoenolpyruvate translocator protein, putative</fullName>
    </submittedName>
</protein>
<dbReference type="SUPFAM" id="SSF103481">
    <property type="entry name" value="Multidrug resistance efflux transporter EmrE"/>
    <property type="match status" value="2"/>
</dbReference>
<organism evidence="8 9">
    <name type="scientific">Trichomonas vaginalis (strain ATCC PRA-98 / G3)</name>
    <dbReference type="NCBI Taxonomy" id="412133"/>
    <lineage>
        <taxon>Eukaryota</taxon>
        <taxon>Metamonada</taxon>
        <taxon>Parabasalia</taxon>
        <taxon>Trichomonadida</taxon>
        <taxon>Trichomonadidae</taxon>
        <taxon>Trichomonas</taxon>
    </lineage>
</organism>
<evidence type="ECO:0000256" key="5">
    <source>
        <dbReference type="SAM" id="MobiDB-lite"/>
    </source>
</evidence>
<dbReference type="GO" id="GO:0016020">
    <property type="term" value="C:membrane"/>
    <property type="evidence" value="ECO:0007669"/>
    <property type="project" value="UniProtKB-SubCell"/>
</dbReference>
<evidence type="ECO:0000256" key="4">
    <source>
        <dbReference type="ARBA" id="ARBA00023136"/>
    </source>
</evidence>
<feature type="transmembrane region" description="Helical" evidence="6">
    <location>
        <begin position="71"/>
        <end position="92"/>
    </location>
</feature>